<dbReference type="Pfam" id="PF11139">
    <property type="entry name" value="SfLAP"/>
    <property type="match status" value="1"/>
</dbReference>
<name>A0ABN5YPI0_9MYCO</name>
<feature type="transmembrane region" description="Helical" evidence="1">
    <location>
        <begin position="47"/>
        <end position="68"/>
    </location>
</feature>
<keyword evidence="1" id="KW-0472">Membrane</keyword>
<feature type="transmembrane region" description="Helical" evidence="1">
    <location>
        <begin position="156"/>
        <end position="179"/>
    </location>
</feature>
<dbReference type="InterPro" id="IPR021315">
    <property type="entry name" value="Gap/Sap"/>
</dbReference>
<reference evidence="2 3" key="1">
    <citation type="journal article" date="2019" name="Emerg. Microbes Infect.">
        <title>Comprehensive subspecies identification of 175 nontuberculous mycobacteria species based on 7547 genomic profiles.</title>
        <authorList>
            <person name="Matsumoto Y."/>
            <person name="Kinjo T."/>
            <person name="Motooka D."/>
            <person name="Nabeya D."/>
            <person name="Jung N."/>
            <person name="Uechi K."/>
            <person name="Horii T."/>
            <person name="Iida T."/>
            <person name="Fujita J."/>
            <person name="Nakamura S."/>
        </authorList>
    </citation>
    <scope>NUCLEOTIDE SEQUENCE [LARGE SCALE GENOMIC DNA]</scope>
    <source>
        <strain evidence="2 3">JCM 15296</strain>
    </source>
</reference>
<evidence type="ECO:0000313" key="2">
    <source>
        <dbReference type="EMBL" id="BBX83746.1"/>
    </source>
</evidence>
<sequence>MTALLLTLVGFAFVDSLNVLNIGVMSAVVYASRLNRQSAVPGGVSFIAGVFAATTTFGLCAVLGLGLLTDLTDFTVTPTVRYRGEFVLGLVLIALAFFPLPAQAAAPGWAKVAMLHRPWLLGFVGAAVGLGQACTAVPYLTGLTMLAALQPRPPQWPLIVITYCIMALLPCTLVLALSTSRNTRAARAQRFLVRTVTRYAPMAMRVMFLIAGVALVADAVVHRCR</sequence>
<keyword evidence="3" id="KW-1185">Reference proteome</keyword>
<dbReference type="Proteomes" id="UP000465609">
    <property type="component" value="Chromosome"/>
</dbReference>
<keyword evidence="1" id="KW-1133">Transmembrane helix</keyword>
<organism evidence="2 3">
    <name type="scientific">Mycolicibacterium aubagnense</name>
    <dbReference type="NCBI Taxonomy" id="319707"/>
    <lineage>
        <taxon>Bacteria</taxon>
        <taxon>Bacillati</taxon>
        <taxon>Actinomycetota</taxon>
        <taxon>Actinomycetes</taxon>
        <taxon>Mycobacteriales</taxon>
        <taxon>Mycobacteriaceae</taxon>
        <taxon>Mycolicibacterium</taxon>
    </lineage>
</organism>
<protein>
    <recommendedName>
        <fullName evidence="4">Cytochrome C biogenesis protein CcdA</fullName>
    </recommendedName>
</protein>
<dbReference type="RefSeq" id="WP_138231674.1">
    <property type="nucleotide sequence ID" value="NZ_AP022577.1"/>
</dbReference>
<feature type="transmembrane region" description="Helical" evidence="1">
    <location>
        <begin position="80"/>
        <end position="100"/>
    </location>
</feature>
<gene>
    <name evidence="2" type="ORF">MAUB_16190</name>
</gene>
<feature type="transmembrane region" description="Helical" evidence="1">
    <location>
        <begin position="199"/>
        <end position="221"/>
    </location>
</feature>
<accession>A0ABN5YPI0</accession>
<feature type="transmembrane region" description="Helical" evidence="1">
    <location>
        <begin position="120"/>
        <end position="149"/>
    </location>
</feature>
<evidence type="ECO:0000256" key="1">
    <source>
        <dbReference type="SAM" id="Phobius"/>
    </source>
</evidence>
<evidence type="ECO:0008006" key="4">
    <source>
        <dbReference type="Google" id="ProtNLM"/>
    </source>
</evidence>
<keyword evidence="1" id="KW-0812">Transmembrane</keyword>
<proteinExistence type="predicted"/>
<evidence type="ECO:0000313" key="3">
    <source>
        <dbReference type="Proteomes" id="UP000465609"/>
    </source>
</evidence>
<dbReference type="EMBL" id="AP022577">
    <property type="protein sequence ID" value="BBX83746.1"/>
    <property type="molecule type" value="Genomic_DNA"/>
</dbReference>